<name>A0A9N9IGR1_9GLOM</name>
<organism evidence="1 2">
    <name type="scientific">Racocetra fulgida</name>
    <dbReference type="NCBI Taxonomy" id="60492"/>
    <lineage>
        <taxon>Eukaryota</taxon>
        <taxon>Fungi</taxon>
        <taxon>Fungi incertae sedis</taxon>
        <taxon>Mucoromycota</taxon>
        <taxon>Glomeromycotina</taxon>
        <taxon>Glomeromycetes</taxon>
        <taxon>Diversisporales</taxon>
        <taxon>Gigasporaceae</taxon>
        <taxon>Racocetra</taxon>
    </lineage>
</organism>
<proteinExistence type="predicted"/>
<dbReference type="AlphaFoldDB" id="A0A9N9IGR1"/>
<gene>
    <name evidence="1" type="ORF">RFULGI_LOCUS12422</name>
</gene>
<comment type="caution">
    <text evidence="1">The sequence shown here is derived from an EMBL/GenBank/DDBJ whole genome shotgun (WGS) entry which is preliminary data.</text>
</comment>
<keyword evidence="2" id="KW-1185">Reference proteome</keyword>
<protein>
    <submittedName>
        <fullName evidence="1">3908_t:CDS:1</fullName>
    </submittedName>
</protein>
<reference evidence="1" key="1">
    <citation type="submission" date="2021-06" db="EMBL/GenBank/DDBJ databases">
        <authorList>
            <person name="Kallberg Y."/>
            <person name="Tangrot J."/>
            <person name="Rosling A."/>
        </authorList>
    </citation>
    <scope>NUCLEOTIDE SEQUENCE</scope>
    <source>
        <strain evidence="1">IN212</strain>
    </source>
</reference>
<dbReference type="Proteomes" id="UP000789396">
    <property type="component" value="Unassembled WGS sequence"/>
</dbReference>
<dbReference type="InterPro" id="IPR038175">
    <property type="entry name" value="CBM21_dom_sf"/>
</dbReference>
<dbReference type="EMBL" id="CAJVPZ010029740">
    <property type="protein sequence ID" value="CAG8734947.1"/>
    <property type="molecule type" value="Genomic_DNA"/>
</dbReference>
<accession>A0A9N9IGR1</accession>
<sequence>MDNGVFVESIKVVDEFDNMINIEGKILIDKVAHGRKNVSIDYTTDLWETYYNVAANKSSSVSSEKDLYIFKLSIFKTPNAPLYLEFAVKCDIA</sequence>
<evidence type="ECO:0000313" key="1">
    <source>
        <dbReference type="EMBL" id="CAG8734947.1"/>
    </source>
</evidence>
<dbReference type="Gene3D" id="2.60.40.2440">
    <property type="entry name" value="Carbohydrate binding type-21 domain"/>
    <property type="match status" value="1"/>
</dbReference>
<feature type="non-terminal residue" evidence="1">
    <location>
        <position position="93"/>
    </location>
</feature>
<evidence type="ECO:0000313" key="2">
    <source>
        <dbReference type="Proteomes" id="UP000789396"/>
    </source>
</evidence>
<dbReference type="OrthoDB" id="1431934at2759"/>